<evidence type="ECO:0000313" key="7">
    <source>
        <dbReference type="EMBL" id="GAA0517824.1"/>
    </source>
</evidence>
<keyword evidence="2" id="KW-0285">Flavoprotein</keyword>
<keyword evidence="4" id="KW-0560">Oxidoreductase</keyword>
<proteinExistence type="predicted"/>
<evidence type="ECO:0000256" key="4">
    <source>
        <dbReference type="ARBA" id="ARBA00023002"/>
    </source>
</evidence>
<dbReference type="InterPro" id="IPR023753">
    <property type="entry name" value="FAD/NAD-binding_dom"/>
</dbReference>
<dbReference type="Proteomes" id="UP001500729">
    <property type="component" value="Unassembled WGS sequence"/>
</dbReference>
<dbReference type="InterPro" id="IPR028202">
    <property type="entry name" value="Reductase_C"/>
</dbReference>
<dbReference type="InterPro" id="IPR016156">
    <property type="entry name" value="FAD/NAD-linked_Rdtase_dimer_sf"/>
</dbReference>
<dbReference type="InterPro" id="IPR050446">
    <property type="entry name" value="FAD-oxidoreductase/Apoptosis"/>
</dbReference>
<evidence type="ECO:0000313" key="8">
    <source>
        <dbReference type="Proteomes" id="UP001500729"/>
    </source>
</evidence>
<comment type="cofactor">
    <cofactor evidence="1">
        <name>FAD</name>
        <dbReference type="ChEBI" id="CHEBI:57692"/>
    </cofactor>
</comment>
<feature type="domain" description="FAD/NAD(P)-binding" evidence="5">
    <location>
        <begin position="7"/>
        <end position="304"/>
    </location>
</feature>
<dbReference type="Gene3D" id="3.30.390.30">
    <property type="match status" value="1"/>
</dbReference>
<gene>
    <name evidence="7" type="ORF">GCM10009533_16200</name>
</gene>
<name>A0ABP3MCL8_SACER</name>
<keyword evidence="8" id="KW-1185">Reference proteome</keyword>
<feature type="domain" description="Reductase C-terminal" evidence="6">
    <location>
        <begin position="324"/>
        <end position="406"/>
    </location>
</feature>
<evidence type="ECO:0000259" key="5">
    <source>
        <dbReference type="Pfam" id="PF07992"/>
    </source>
</evidence>
<protein>
    <submittedName>
        <fullName evidence="7">FAD-dependent oxidoreductase</fullName>
    </submittedName>
</protein>
<dbReference type="PANTHER" id="PTHR43557:SF2">
    <property type="entry name" value="RIESKE DOMAIN-CONTAINING PROTEIN-RELATED"/>
    <property type="match status" value="1"/>
</dbReference>
<dbReference type="PRINTS" id="PR00368">
    <property type="entry name" value="FADPNR"/>
</dbReference>
<accession>A0ABP3MCL8</accession>
<comment type="caution">
    <text evidence="7">The sequence shown here is derived from an EMBL/GenBank/DDBJ whole genome shotgun (WGS) entry which is preliminary data.</text>
</comment>
<dbReference type="SUPFAM" id="SSF55424">
    <property type="entry name" value="FAD/NAD-linked reductases, dimerisation (C-terminal) domain"/>
    <property type="match status" value="1"/>
</dbReference>
<dbReference type="EMBL" id="BAAAGS010000007">
    <property type="protein sequence ID" value="GAA0517824.1"/>
    <property type="molecule type" value="Genomic_DNA"/>
</dbReference>
<keyword evidence="3" id="KW-0274">FAD</keyword>
<dbReference type="Gene3D" id="3.50.50.60">
    <property type="entry name" value="FAD/NAD(P)-binding domain"/>
    <property type="match status" value="2"/>
</dbReference>
<dbReference type="SUPFAM" id="SSF51905">
    <property type="entry name" value="FAD/NAD(P)-binding domain"/>
    <property type="match status" value="1"/>
</dbReference>
<evidence type="ECO:0000256" key="1">
    <source>
        <dbReference type="ARBA" id="ARBA00001974"/>
    </source>
</evidence>
<evidence type="ECO:0000259" key="6">
    <source>
        <dbReference type="Pfam" id="PF14759"/>
    </source>
</evidence>
<dbReference type="PANTHER" id="PTHR43557">
    <property type="entry name" value="APOPTOSIS-INDUCING FACTOR 1"/>
    <property type="match status" value="1"/>
</dbReference>
<dbReference type="Pfam" id="PF07992">
    <property type="entry name" value="Pyr_redox_2"/>
    <property type="match status" value="1"/>
</dbReference>
<dbReference type="RefSeq" id="WP_009942309.1">
    <property type="nucleotide sequence ID" value="NZ_BAAAGS010000007.1"/>
</dbReference>
<reference evidence="8" key="1">
    <citation type="journal article" date="2019" name="Int. J. Syst. Evol. Microbiol.">
        <title>The Global Catalogue of Microorganisms (GCM) 10K type strain sequencing project: providing services to taxonomists for standard genome sequencing and annotation.</title>
        <authorList>
            <consortium name="The Broad Institute Genomics Platform"/>
            <consortium name="The Broad Institute Genome Sequencing Center for Infectious Disease"/>
            <person name="Wu L."/>
            <person name="Ma J."/>
        </authorList>
    </citation>
    <scope>NUCLEOTIDE SEQUENCE [LARGE SCALE GENOMIC DNA]</scope>
    <source>
        <strain evidence="8">JCM 10303</strain>
    </source>
</reference>
<evidence type="ECO:0000256" key="3">
    <source>
        <dbReference type="ARBA" id="ARBA00022827"/>
    </source>
</evidence>
<dbReference type="InterPro" id="IPR036188">
    <property type="entry name" value="FAD/NAD-bd_sf"/>
</dbReference>
<evidence type="ECO:0000256" key="2">
    <source>
        <dbReference type="ARBA" id="ARBA00022630"/>
    </source>
</evidence>
<sequence>MSGPDKAVVIAGGGQAGFQTAASLRQGGFAGRVVLVGDEPVLPYQRPPLSKVYLSRPGTDGIRLRGAEFFEESEIELLRGECVAGIDRADRSVTTESGTTVGYDHLVLALGSRNRALPVPGADLDGVAGLRTVADADALRAALPSARDVVVIGGGFIGLEFAVAAVDAGAKVTVVEALPRLMSRVVSEPTSEFFAGFHRARGVDLLFGTSVSRIVGEGGAATGVELADGTRIDADLVVAGIGVRPNTELAERAGLSVDDGIVVDETLRTSDPAISAVGDCARFPSPHAGCPVRLESVQNAVDQARHVASRLLTGEDVPYEAVPWFWTDQGAAKLQIAGLVGGHDRRVVRGDRDEGRFTIFCYRGDRLLGAESVGRAVDHMAVRRILTAGAALTPEQASDVDFDLKAYSKSLTSRPR</sequence>
<dbReference type="PRINTS" id="PR00411">
    <property type="entry name" value="PNDRDTASEI"/>
</dbReference>
<dbReference type="Pfam" id="PF14759">
    <property type="entry name" value="Reductase_C"/>
    <property type="match status" value="1"/>
</dbReference>
<organism evidence="7 8">
    <name type="scientific">Saccharopolyspora erythraea</name>
    <name type="common">Streptomyces erythraeus</name>
    <dbReference type="NCBI Taxonomy" id="1836"/>
    <lineage>
        <taxon>Bacteria</taxon>
        <taxon>Bacillati</taxon>
        <taxon>Actinomycetota</taxon>
        <taxon>Actinomycetes</taxon>
        <taxon>Pseudonocardiales</taxon>
        <taxon>Pseudonocardiaceae</taxon>
        <taxon>Saccharopolyspora</taxon>
    </lineage>
</organism>